<dbReference type="EMBL" id="DTFF01000048">
    <property type="protein sequence ID" value="HGI87873.1"/>
    <property type="molecule type" value="Genomic_DNA"/>
</dbReference>
<dbReference type="SUPFAM" id="SSF53756">
    <property type="entry name" value="UDP-Glycosyltransferase/glycogen phosphorylase"/>
    <property type="match status" value="1"/>
</dbReference>
<dbReference type="Gene3D" id="3.40.50.2000">
    <property type="entry name" value="Glycogen Phosphorylase B"/>
    <property type="match status" value="1"/>
</dbReference>
<dbReference type="Pfam" id="PF13692">
    <property type="entry name" value="Glyco_trans_1_4"/>
    <property type="match status" value="1"/>
</dbReference>
<name>A0A7C4BCA4_9CREN</name>
<accession>A0A7C4BCA4</accession>
<organism evidence="1">
    <name type="scientific">Ignisphaera aggregans</name>
    <dbReference type="NCBI Taxonomy" id="334771"/>
    <lineage>
        <taxon>Archaea</taxon>
        <taxon>Thermoproteota</taxon>
        <taxon>Thermoprotei</taxon>
        <taxon>Desulfurococcales</taxon>
        <taxon>Desulfurococcaceae</taxon>
        <taxon>Ignisphaera</taxon>
    </lineage>
</organism>
<protein>
    <submittedName>
        <fullName evidence="1">Glycosyltransferase</fullName>
    </submittedName>
</protein>
<evidence type="ECO:0000313" key="1">
    <source>
        <dbReference type="EMBL" id="HGI87873.1"/>
    </source>
</evidence>
<keyword evidence="1" id="KW-0808">Transferase</keyword>
<dbReference type="AlphaFoldDB" id="A0A7C4BCA4"/>
<gene>
    <name evidence="1" type="ORF">ENV14_05760</name>
</gene>
<sequence>MRFLYIGSNDVFSRHELGFISALSELGRVDVVMLNSRVNVEKLCIGSDNGVWDITLYKVPCRSPMQIIYCEHIIKNIIDVYDYDLVVATPRLPVILARKVLGRGSRILLRLWSIRAAKLRDNLRFGAYEDIAIFVPSIAINMGYILYSTYSITIDHATYTFAIKTYPLLRNRIAKLYPPYGFKCDNHGDEDKYAHILDLAKRGDYVLGFTGLHKTGPYLKFEAKPHAIVLYLIAKKTKMNVVLAGSTYKDWKRVFPHIEPPRNLYIVGRGFGDSIVRKLYEGANLVVAPITNRNISNRLLESLFHGAPTITTDVAKTIHPELVHERHAFISNWNNIMEDVLKLLNSEEKLEMLSEGAKEAYSNLFSTKNNVKFVKKIVKYVITSLV</sequence>
<dbReference type="GO" id="GO:0016740">
    <property type="term" value="F:transferase activity"/>
    <property type="evidence" value="ECO:0007669"/>
    <property type="project" value="UniProtKB-KW"/>
</dbReference>
<reference evidence="1" key="1">
    <citation type="journal article" date="2020" name="mSystems">
        <title>Genome- and Community-Level Interaction Insights into Carbon Utilization and Element Cycling Functions of Hydrothermarchaeota in Hydrothermal Sediment.</title>
        <authorList>
            <person name="Zhou Z."/>
            <person name="Liu Y."/>
            <person name="Xu W."/>
            <person name="Pan J."/>
            <person name="Luo Z.H."/>
            <person name="Li M."/>
        </authorList>
    </citation>
    <scope>NUCLEOTIDE SEQUENCE [LARGE SCALE GENOMIC DNA]</scope>
    <source>
        <strain evidence="1">SpSt-732</strain>
    </source>
</reference>
<proteinExistence type="predicted"/>
<comment type="caution">
    <text evidence="1">The sequence shown here is derived from an EMBL/GenBank/DDBJ whole genome shotgun (WGS) entry which is preliminary data.</text>
</comment>